<feature type="domain" description="JmjN" evidence="18">
    <location>
        <begin position="16"/>
        <end position="57"/>
    </location>
</feature>
<keyword evidence="12" id="KW-0539">Nucleus</keyword>
<keyword evidence="10" id="KW-0805">Transcription regulation</keyword>
<feature type="domain" description="C2H2-type" evidence="17">
    <location>
        <begin position="1524"/>
        <end position="1553"/>
    </location>
</feature>
<evidence type="ECO:0000256" key="10">
    <source>
        <dbReference type="ARBA" id="ARBA00023015"/>
    </source>
</evidence>
<evidence type="ECO:0000256" key="5">
    <source>
        <dbReference type="ARBA" id="ARBA00022833"/>
    </source>
</evidence>
<protein>
    <recommendedName>
        <fullName evidence="22">Lysine-specific demethylase ELF6</fullName>
    </recommendedName>
</protein>
<dbReference type="Proteomes" id="UP000811246">
    <property type="component" value="Chromosome 1"/>
</dbReference>
<evidence type="ECO:0000256" key="7">
    <source>
        <dbReference type="ARBA" id="ARBA00022964"/>
    </source>
</evidence>
<evidence type="ECO:0000259" key="19">
    <source>
        <dbReference type="PROSITE" id="PS51184"/>
    </source>
</evidence>
<comment type="catalytic activity">
    <reaction evidence="14">
        <text>N(6),N(6),N(6)-trimethyl-L-lysyl(27)-[histone H3] + 2-oxoglutarate + O2 = N(6),N(6)-dimethyl-L-lysyl(27)-[histone H3] + formaldehyde + succinate + CO2</text>
        <dbReference type="Rhea" id="RHEA:60228"/>
        <dbReference type="Rhea" id="RHEA-COMP:15535"/>
        <dbReference type="Rhea" id="RHEA-COMP:15539"/>
        <dbReference type="ChEBI" id="CHEBI:15379"/>
        <dbReference type="ChEBI" id="CHEBI:16526"/>
        <dbReference type="ChEBI" id="CHEBI:16810"/>
        <dbReference type="ChEBI" id="CHEBI:16842"/>
        <dbReference type="ChEBI" id="CHEBI:30031"/>
        <dbReference type="ChEBI" id="CHEBI:61961"/>
        <dbReference type="ChEBI" id="CHEBI:61976"/>
    </reaction>
    <physiologicalReaction direction="left-to-right" evidence="14">
        <dbReference type="Rhea" id="RHEA:60229"/>
    </physiologicalReaction>
</comment>
<dbReference type="Pfam" id="PF02373">
    <property type="entry name" value="JmjC"/>
    <property type="match status" value="1"/>
</dbReference>
<feature type="domain" description="C2H2-type" evidence="17">
    <location>
        <begin position="1584"/>
        <end position="1610"/>
    </location>
</feature>
<dbReference type="GO" id="GO:0008270">
    <property type="term" value="F:zinc ion binding"/>
    <property type="evidence" value="ECO:0007669"/>
    <property type="project" value="UniProtKB-KW"/>
</dbReference>
<comment type="caution">
    <text evidence="20">The sequence shown here is derived from an EMBL/GenBank/DDBJ whole genome shotgun (WGS) entry which is preliminary data.</text>
</comment>
<feature type="compositionally biased region" description="Basic and acidic residues" evidence="16">
    <location>
        <begin position="1478"/>
        <end position="1491"/>
    </location>
</feature>
<feature type="compositionally biased region" description="Basic and acidic residues" evidence="16">
    <location>
        <begin position="216"/>
        <end position="228"/>
    </location>
</feature>
<evidence type="ECO:0000256" key="8">
    <source>
        <dbReference type="ARBA" id="ARBA00023002"/>
    </source>
</evidence>
<feature type="compositionally biased region" description="Basic and acidic residues" evidence="16">
    <location>
        <begin position="1029"/>
        <end position="1052"/>
    </location>
</feature>
<keyword evidence="4 15" id="KW-0863">Zinc-finger</keyword>
<keyword evidence="2" id="KW-0479">Metal-binding</keyword>
<keyword evidence="5" id="KW-0862">Zinc</keyword>
<evidence type="ECO:0000256" key="11">
    <source>
        <dbReference type="ARBA" id="ARBA00023163"/>
    </source>
</evidence>
<evidence type="ECO:0000259" key="18">
    <source>
        <dbReference type="PROSITE" id="PS51183"/>
    </source>
</evidence>
<keyword evidence="6" id="KW-0156">Chromatin regulator</keyword>
<gene>
    <name evidence="20" type="ORF">I3842_01G272900</name>
</gene>
<evidence type="ECO:0000256" key="2">
    <source>
        <dbReference type="ARBA" id="ARBA00022723"/>
    </source>
</evidence>
<dbReference type="Pfam" id="PF02375">
    <property type="entry name" value="JmjN"/>
    <property type="match status" value="1"/>
</dbReference>
<feature type="compositionally biased region" description="Basic and acidic residues" evidence="16">
    <location>
        <begin position="928"/>
        <end position="938"/>
    </location>
</feature>
<evidence type="ECO:0000256" key="4">
    <source>
        <dbReference type="ARBA" id="ARBA00022771"/>
    </source>
</evidence>
<evidence type="ECO:0000256" key="14">
    <source>
        <dbReference type="ARBA" id="ARBA00051751"/>
    </source>
</evidence>
<dbReference type="GO" id="GO:0010628">
    <property type="term" value="P:positive regulation of gene expression"/>
    <property type="evidence" value="ECO:0007669"/>
    <property type="project" value="UniProtKB-ARBA"/>
</dbReference>
<feature type="region of interest" description="Disordered" evidence="16">
    <location>
        <begin position="659"/>
        <end position="688"/>
    </location>
</feature>
<evidence type="ECO:0000256" key="13">
    <source>
        <dbReference type="ARBA" id="ARBA00050682"/>
    </source>
</evidence>
<keyword evidence="11" id="KW-0804">Transcription</keyword>
<evidence type="ECO:0000256" key="12">
    <source>
        <dbReference type="ARBA" id="ARBA00023242"/>
    </source>
</evidence>
<evidence type="ECO:0008006" key="22">
    <source>
        <dbReference type="Google" id="ProtNLM"/>
    </source>
</evidence>
<feature type="region of interest" description="Disordered" evidence="16">
    <location>
        <begin position="1355"/>
        <end position="1375"/>
    </location>
</feature>
<dbReference type="GO" id="GO:0034647">
    <property type="term" value="F:histone H3K4me/H3K4me2/H3K4me3 demethylase activity"/>
    <property type="evidence" value="ECO:0007669"/>
    <property type="project" value="TreeGrafter"/>
</dbReference>
<dbReference type="SMART" id="SM00545">
    <property type="entry name" value="JmjN"/>
    <property type="match status" value="1"/>
</dbReference>
<sequence>MGNVEIPNWLKGLPLAPEFRPTDTEFADPIAYISKIEKKASAFGICKIIPPLPKPSKKYVFGNLNKSLLKCPELGSDVNSSSLCSSLKIGSGDSDSEGEVRAVFTTRHQELGQSVKKTKWAVQSSQSVVHKQVWQSGEVYTLEQFESKSKVFARSVLGITKEASPLVVEAMFWKAASEKAIYVEYANDVPGSGFGEPEGQVRFFHRRRRKRNFYQRSKESSDLNKNEIDGVMDSSNDEMKSSSTQNEPNTSLEAPKPSNSSSTLLVDENLRCSGRKSSNASNEMEGTAGWKLSNSPWNLQVIARSPGSLTRFMPDDIPGVTSPMIYIGMLFSWFAWHVEDHELHSMNFLHTGSPKTWYAVPGDDAFAFEEVIRREAYGGNIDHLAALTLLGEKTTLLSPEVVVASGIPCCRLIQNPGEFVVTFPSAYHVGFSHGFNCGEAANFGTPQWLKVAKEAAVRRAAMNYLPMLSHQQLLYLLTMSFVSRVPRSLLPGVRSSRLRDRQKEERELLVKKAFIEDMLTENILLSDLLGKVANCHSVLWNADLLPYPSRDSQLPSVAATDSTTPTENSSHVHFENKNSCQSDLLHEMSLYMETLNDLYLDDDDVSCDFQVDSGTLACVACGILGFPFMCVLQPSEKASMELLPADNLLFEVGPSVPAPEVTRSPELDRSGKSSISENLPPDPDVSLPPMDLQIPLSTKFDMEWNTSSKFLRPRIFCLEHAIQIVELLHSKGGAKVLVICHSDYEKIKAHAMAIAEETGRPFNYNEVPLDIASQKDLNLIDLAIDDEEHDECGEDWTSKLGINLRYCVKVRKKSPSMPIQYALTLDGLFSDGSPTSELLTIKWQSRRSRSKKLNHPSHNKACDDAQSKKDEVMGGRSDGIFIKKEEKLIQYSRRNLKLKLGGSTGPSTVHGWLGKDLSKDVSTAMYGDLDKQSGKDSEVDLSNKGSSGSESAGLVFSTATRISGMQDETPMLTATRGMSLNLASSRIEDPPSAATPAAGNFEVQSENHTLHDSDMDGKAYNLATGDDSETQHKTKPTDETREDKIADVEKCESPPSIETDEEFGMQGENQSVERSSISNEFCHLISAEKCNVSAEGLMNHVSNPASLHVADLVDRNIENGALEDSCVNSKVPICVSLDNEEQQEIQATIRINNDRPVLGNFAPTNQHSLAPVDGVSCTVAVETHPTLASAQAGCEGPRMNHDAEDISIAMSSEYMGAQELKTKCGSNKAELISSYARLANELTPASREILSPDRNEEIVSSSVSTMEVSQPCVLVKGSSEGPRGSPSDEDLHDDVTLDTEMQQEIQVTNGIDVGQSRFIMQVENEPVTVSGGESFEVPRGNFAEENMNNEVKQKKRVTNENNEQVSGHDTLTNHPCPDSLEKHSMIQREFHAAENLLRGEVCSPQHDGELESIESTVLDPTPKPECRGKRKREVERLTENKFSCSAFIRSPCEGLRPRAEKDATNRCGIDVSKTVEEKPVRKVSEPSDVSHPRNKNAKGSHRCDLEGCRMSFKTKAELVLHKRNRCPHEGCGKRFSSHKYAMLHQRVHDDDRPLKCPWKGCLMSFKWAWARTEHIRVHTGERPYKCKVEGCGLSFRFVSDFSRHRRKTGHYLNSAA</sequence>
<dbReference type="GO" id="GO:2000028">
    <property type="term" value="P:regulation of photoperiodism, flowering"/>
    <property type="evidence" value="ECO:0007669"/>
    <property type="project" value="UniProtKB-ARBA"/>
</dbReference>
<evidence type="ECO:0000313" key="20">
    <source>
        <dbReference type="EMBL" id="KAG6734437.1"/>
    </source>
</evidence>
<dbReference type="PANTHER" id="PTHR10694">
    <property type="entry name" value="LYSINE-SPECIFIC DEMETHYLASE"/>
    <property type="match status" value="1"/>
</dbReference>
<dbReference type="GO" id="GO:0009741">
    <property type="term" value="P:response to brassinosteroid"/>
    <property type="evidence" value="ECO:0007669"/>
    <property type="project" value="UniProtKB-ARBA"/>
</dbReference>
<dbReference type="PROSITE" id="PS51183">
    <property type="entry name" value="JMJN"/>
    <property type="match status" value="1"/>
</dbReference>
<feature type="compositionally biased region" description="Polar residues" evidence="16">
    <location>
        <begin position="241"/>
        <end position="264"/>
    </location>
</feature>
<feature type="domain" description="C2H2-type" evidence="17">
    <location>
        <begin position="1554"/>
        <end position="1583"/>
    </location>
</feature>
<feature type="compositionally biased region" description="Polar residues" evidence="16">
    <location>
        <begin position="1359"/>
        <end position="1373"/>
    </location>
</feature>
<dbReference type="GO" id="GO:0005634">
    <property type="term" value="C:nucleus"/>
    <property type="evidence" value="ECO:0007669"/>
    <property type="project" value="TreeGrafter"/>
</dbReference>
<dbReference type="InterPro" id="IPR003349">
    <property type="entry name" value="JmjN"/>
</dbReference>
<dbReference type="PANTHER" id="PTHR10694:SF45">
    <property type="entry name" value="LYSINE-SPECIFIC DEMETHYLASE ELF6"/>
    <property type="match status" value="1"/>
</dbReference>
<dbReference type="PROSITE" id="PS51184">
    <property type="entry name" value="JMJC"/>
    <property type="match status" value="1"/>
</dbReference>
<feature type="compositionally biased region" description="Polar residues" evidence="16">
    <location>
        <begin position="275"/>
        <end position="284"/>
    </location>
</feature>
<dbReference type="PROSITE" id="PS00028">
    <property type="entry name" value="ZINC_FINGER_C2H2_1"/>
    <property type="match status" value="3"/>
</dbReference>
<feature type="region of interest" description="Disordered" evidence="16">
    <location>
        <begin position="928"/>
        <end position="951"/>
    </location>
</feature>
<evidence type="ECO:0000256" key="6">
    <source>
        <dbReference type="ARBA" id="ARBA00022853"/>
    </source>
</evidence>
<evidence type="ECO:0000256" key="16">
    <source>
        <dbReference type="SAM" id="MobiDB-lite"/>
    </source>
</evidence>
<proteinExistence type="inferred from homology"/>
<dbReference type="GO" id="GO:0040029">
    <property type="term" value="P:epigenetic regulation of gene expression"/>
    <property type="evidence" value="ECO:0007669"/>
    <property type="project" value="UniProtKB-ARBA"/>
</dbReference>
<dbReference type="GO" id="GO:0048580">
    <property type="term" value="P:regulation of post-embryonic development"/>
    <property type="evidence" value="ECO:0007669"/>
    <property type="project" value="UniProtKB-ARBA"/>
</dbReference>
<feature type="region of interest" description="Disordered" evidence="16">
    <location>
        <begin position="849"/>
        <end position="871"/>
    </location>
</feature>
<evidence type="ECO:0000256" key="9">
    <source>
        <dbReference type="ARBA" id="ARBA00023004"/>
    </source>
</evidence>
<dbReference type="SMART" id="SM00558">
    <property type="entry name" value="JmjC"/>
    <property type="match status" value="1"/>
</dbReference>
<evidence type="ECO:0000256" key="1">
    <source>
        <dbReference type="ARBA" id="ARBA00009711"/>
    </source>
</evidence>
<organism evidence="20 21">
    <name type="scientific">Carya illinoinensis</name>
    <name type="common">Pecan</name>
    <dbReference type="NCBI Taxonomy" id="32201"/>
    <lineage>
        <taxon>Eukaryota</taxon>
        <taxon>Viridiplantae</taxon>
        <taxon>Streptophyta</taxon>
        <taxon>Embryophyta</taxon>
        <taxon>Tracheophyta</taxon>
        <taxon>Spermatophyta</taxon>
        <taxon>Magnoliopsida</taxon>
        <taxon>eudicotyledons</taxon>
        <taxon>Gunneridae</taxon>
        <taxon>Pentapetalae</taxon>
        <taxon>rosids</taxon>
        <taxon>fabids</taxon>
        <taxon>Fagales</taxon>
        <taxon>Juglandaceae</taxon>
        <taxon>Carya</taxon>
    </lineage>
</organism>
<name>A0A922KGI6_CARIL</name>
<dbReference type="SMART" id="SM00355">
    <property type="entry name" value="ZnF_C2H2"/>
    <property type="match status" value="4"/>
</dbReference>
<dbReference type="GO" id="GO:0000785">
    <property type="term" value="C:chromatin"/>
    <property type="evidence" value="ECO:0007669"/>
    <property type="project" value="TreeGrafter"/>
</dbReference>
<keyword evidence="9" id="KW-0408">Iron</keyword>
<dbReference type="PROSITE" id="PS50157">
    <property type="entry name" value="ZINC_FINGER_C2H2_2"/>
    <property type="match status" value="3"/>
</dbReference>
<comment type="similarity">
    <text evidence="1">Belongs to the JHDM3 histone demethylase family.</text>
</comment>
<feature type="region of interest" description="Disordered" evidence="16">
    <location>
        <begin position="1010"/>
        <end position="1068"/>
    </location>
</feature>
<keyword evidence="8" id="KW-0560">Oxidoreductase</keyword>
<dbReference type="GO" id="GO:0071558">
    <property type="term" value="F:histone H3K27me2/H3K27me3 demethylase activity"/>
    <property type="evidence" value="ECO:0007669"/>
    <property type="project" value="UniProtKB-ARBA"/>
</dbReference>
<feature type="region of interest" description="Disordered" evidence="16">
    <location>
        <begin position="1478"/>
        <end position="1500"/>
    </location>
</feature>
<reference evidence="20" key="1">
    <citation type="submission" date="2021-01" db="EMBL/GenBank/DDBJ databases">
        <authorList>
            <person name="Lovell J.T."/>
            <person name="Bentley N."/>
            <person name="Bhattarai G."/>
            <person name="Jenkins J.W."/>
            <person name="Sreedasyam A."/>
            <person name="Alarcon Y."/>
            <person name="Bock C."/>
            <person name="Boston L."/>
            <person name="Carlson J."/>
            <person name="Cervantes K."/>
            <person name="Clermont K."/>
            <person name="Krom N."/>
            <person name="Kubenka K."/>
            <person name="Mamidi S."/>
            <person name="Mattison C."/>
            <person name="Monteros M."/>
            <person name="Pisani C."/>
            <person name="Plott C."/>
            <person name="Rajasekar S."/>
            <person name="Rhein H.S."/>
            <person name="Rohla C."/>
            <person name="Song M."/>
            <person name="Hilaire R.S."/>
            <person name="Shu S."/>
            <person name="Wells L."/>
            <person name="Wang X."/>
            <person name="Webber J."/>
            <person name="Heerema R.J."/>
            <person name="Klein P."/>
            <person name="Conner P."/>
            <person name="Grauke L."/>
            <person name="Grimwood J."/>
            <person name="Schmutz J."/>
            <person name="Randall J.J."/>
        </authorList>
    </citation>
    <scope>NUCLEOTIDE SEQUENCE</scope>
    <source>
        <tissue evidence="20">Leaf</tissue>
    </source>
</reference>
<evidence type="ECO:0000256" key="3">
    <source>
        <dbReference type="ARBA" id="ARBA00022737"/>
    </source>
</evidence>
<accession>A0A922KGI6</accession>
<dbReference type="EMBL" id="CM031825">
    <property type="protein sequence ID" value="KAG6734437.1"/>
    <property type="molecule type" value="Genomic_DNA"/>
</dbReference>
<keyword evidence="3" id="KW-0677">Repeat</keyword>
<dbReference type="InterPro" id="IPR013087">
    <property type="entry name" value="Znf_C2H2_type"/>
</dbReference>
<feature type="compositionally biased region" description="Basic residues" evidence="16">
    <location>
        <begin position="849"/>
        <end position="858"/>
    </location>
</feature>
<feature type="domain" description="JmjC" evidence="19">
    <location>
        <begin position="294"/>
        <end position="460"/>
    </location>
</feature>
<evidence type="ECO:0000313" key="21">
    <source>
        <dbReference type="Proteomes" id="UP000811246"/>
    </source>
</evidence>
<evidence type="ECO:0000259" key="17">
    <source>
        <dbReference type="PROSITE" id="PS50157"/>
    </source>
</evidence>
<evidence type="ECO:0000256" key="15">
    <source>
        <dbReference type="PROSITE-ProRule" id="PRU00042"/>
    </source>
</evidence>
<dbReference type="FunFam" id="3.30.160.60:FF:000747">
    <property type="entry name" value="Probable lysine-specific demethylase ELF6"/>
    <property type="match status" value="1"/>
</dbReference>
<feature type="compositionally biased region" description="Basic and acidic residues" evidence="16">
    <location>
        <begin position="860"/>
        <end position="871"/>
    </location>
</feature>
<feature type="region of interest" description="Disordered" evidence="16">
    <location>
        <begin position="215"/>
        <end position="287"/>
    </location>
</feature>
<dbReference type="InterPro" id="IPR003347">
    <property type="entry name" value="JmjC_dom"/>
</dbReference>
<keyword evidence="7" id="KW-0223">Dioxygenase</keyword>
<dbReference type="GO" id="GO:0009826">
    <property type="term" value="P:unidimensional cell growth"/>
    <property type="evidence" value="ECO:0007669"/>
    <property type="project" value="UniProtKB-ARBA"/>
</dbReference>
<comment type="catalytic activity">
    <reaction evidence="13">
        <text>N(6),N(6)-dimethyl-L-lysyl(27)-[histone H3] + 2-oxoglutarate + O2 = N(6)-methyl-L-lysyl(27)-[histone H3] + formaldehyde + succinate + CO2</text>
        <dbReference type="Rhea" id="RHEA:60232"/>
        <dbReference type="Rhea" id="RHEA-COMP:15539"/>
        <dbReference type="Rhea" id="RHEA-COMP:15544"/>
        <dbReference type="ChEBI" id="CHEBI:15379"/>
        <dbReference type="ChEBI" id="CHEBI:16526"/>
        <dbReference type="ChEBI" id="CHEBI:16810"/>
        <dbReference type="ChEBI" id="CHEBI:16842"/>
        <dbReference type="ChEBI" id="CHEBI:30031"/>
        <dbReference type="ChEBI" id="CHEBI:61929"/>
        <dbReference type="ChEBI" id="CHEBI:61976"/>
    </reaction>
    <physiologicalReaction direction="left-to-right" evidence="13">
        <dbReference type="Rhea" id="RHEA:60233"/>
    </physiologicalReaction>
</comment>